<dbReference type="Gene3D" id="3.50.50.60">
    <property type="entry name" value="FAD/NAD(P)-binding domain"/>
    <property type="match status" value="1"/>
</dbReference>
<feature type="region of interest" description="Disordered" evidence="1">
    <location>
        <begin position="286"/>
        <end position="318"/>
    </location>
</feature>
<evidence type="ECO:0000313" key="4">
    <source>
        <dbReference type="Proteomes" id="UP001058271"/>
    </source>
</evidence>
<protein>
    <submittedName>
        <fullName evidence="3">NAD(P)-binding protein</fullName>
    </submittedName>
</protein>
<reference evidence="3" key="1">
    <citation type="submission" date="2021-04" db="EMBL/GenBank/DDBJ databases">
        <title>Biosynthetic gene clusters of Dactylosporangioum roseum.</title>
        <authorList>
            <person name="Hartkoorn R.C."/>
            <person name="Beaudoing E."/>
            <person name="Hot D."/>
            <person name="Moureu S."/>
        </authorList>
    </citation>
    <scope>NUCLEOTIDE SEQUENCE</scope>
    <source>
        <strain evidence="3">NRRL B-16295</strain>
    </source>
</reference>
<feature type="domain" description="Amine oxidase" evidence="2">
    <location>
        <begin position="134"/>
        <end position="294"/>
    </location>
</feature>
<evidence type="ECO:0000256" key="1">
    <source>
        <dbReference type="SAM" id="MobiDB-lite"/>
    </source>
</evidence>
<sequence>MTSRVVVVGAGIAGLACARLLIERGLDVRVLERGEVPGGRLASPEVDGRPVDLGAAYLTVGDPGFGAVVAGWHERGLVRPWTSRFEVYGPSPHPPDTPGPRRWSAPRGLGSLAADLAAGLPVEYGVAVRDLAGLGAARVVLAMPAPQAAAVHPPAAAVAGDQDWQPSLAVALRYPARCWPDFAGAFVNDHPVLVTVCDDGDRRGDRAPVLVAHTTPGYARQDAAAEVEAAVREVLRLPSAGTVTAVRRWPHARPAHPYSSGFASVEGVLLAGDGFGRPRVEAAWRSGRAAGREISGEISGKISGTESAKRPSIGDAPR</sequence>
<dbReference type="RefSeq" id="WP_260729399.1">
    <property type="nucleotide sequence ID" value="NZ_BAAABS010000090.1"/>
</dbReference>
<evidence type="ECO:0000259" key="2">
    <source>
        <dbReference type="Pfam" id="PF01593"/>
    </source>
</evidence>
<name>A0ABY5ZEF8_9ACTN</name>
<dbReference type="InterPro" id="IPR002937">
    <property type="entry name" value="Amino_oxidase"/>
</dbReference>
<dbReference type="InterPro" id="IPR036188">
    <property type="entry name" value="FAD/NAD-bd_sf"/>
</dbReference>
<dbReference type="PANTHER" id="PTHR16128">
    <property type="entry name" value="FAD/NAD(P)-BINDING OXIDOREDUCTASE FAMILY PROTEIN"/>
    <property type="match status" value="1"/>
</dbReference>
<dbReference type="Gene3D" id="3.90.660.10">
    <property type="match status" value="1"/>
</dbReference>
<dbReference type="Pfam" id="PF13450">
    <property type="entry name" value="NAD_binding_8"/>
    <property type="match status" value="1"/>
</dbReference>
<dbReference type="Pfam" id="PF01593">
    <property type="entry name" value="Amino_oxidase"/>
    <property type="match status" value="1"/>
</dbReference>
<dbReference type="SUPFAM" id="SSF51905">
    <property type="entry name" value="FAD/NAD(P)-binding domain"/>
    <property type="match status" value="1"/>
</dbReference>
<organism evidence="3 4">
    <name type="scientific">Dactylosporangium roseum</name>
    <dbReference type="NCBI Taxonomy" id="47989"/>
    <lineage>
        <taxon>Bacteria</taxon>
        <taxon>Bacillati</taxon>
        <taxon>Actinomycetota</taxon>
        <taxon>Actinomycetes</taxon>
        <taxon>Micromonosporales</taxon>
        <taxon>Micromonosporaceae</taxon>
        <taxon>Dactylosporangium</taxon>
    </lineage>
</organism>
<dbReference type="PRINTS" id="PR00419">
    <property type="entry name" value="ADXRDTASE"/>
</dbReference>
<gene>
    <name evidence="3" type="ORF">Drose_18180</name>
</gene>
<keyword evidence="4" id="KW-1185">Reference proteome</keyword>
<dbReference type="PANTHER" id="PTHR16128:SF5">
    <property type="entry name" value="FAD_NAD(P)-BINDING OXIDOREDUCTASE FAMILY PROTEIN"/>
    <property type="match status" value="1"/>
</dbReference>
<proteinExistence type="predicted"/>
<evidence type="ECO:0000313" key="3">
    <source>
        <dbReference type="EMBL" id="UWZ39961.1"/>
    </source>
</evidence>
<dbReference type="PROSITE" id="PS51257">
    <property type="entry name" value="PROKAR_LIPOPROTEIN"/>
    <property type="match status" value="1"/>
</dbReference>
<accession>A0ABY5ZEF8</accession>
<dbReference type="Proteomes" id="UP001058271">
    <property type="component" value="Chromosome"/>
</dbReference>
<dbReference type="EMBL" id="CP073721">
    <property type="protein sequence ID" value="UWZ39961.1"/>
    <property type="molecule type" value="Genomic_DNA"/>
</dbReference>